<comment type="caution">
    <text evidence="2">The sequence shown here is derived from an EMBL/GenBank/DDBJ whole genome shotgun (WGS) entry which is preliminary data.</text>
</comment>
<dbReference type="Proteomes" id="UP001233999">
    <property type="component" value="Unassembled WGS sequence"/>
</dbReference>
<evidence type="ECO:0000313" key="3">
    <source>
        <dbReference type="Proteomes" id="UP001233999"/>
    </source>
</evidence>
<sequence>CLEVQIPFAVIAQSVTCLTLNVMMLDSNLSSCFFFILIIFFYSEEDVAYIVATPLAFQTMVSLIFISCSFPAQIRQRGLPLQFSAMEFITIVGEIVGGIPLPELTKPPLINVIPKNYDYRYNMYAAVYIVCAVTRLIE</sequence>
<evidence type="ECO:0000256" key="1">
    <source>
        <dbReference type="SAM" id="Phobius"/>
    </source>
</evidence>
<feature type="non-terminal residue" evidence="2">
    <location>
        <position position="138"/>
    </location>
</feature>
<proteinExistence type="predicted"/>
<name>A0AAD7ZII6_DIPPU</name>
<keyword evidence="3" id="KW-1185">Reference proteome</keyword>
<keyword evidence="1" id="KW-0812">Transmembrane</keyword>
<reference evidence="2" key="2">
    <citation type="submission" date="2023-05" db="EMBL/GenBank/DDBJ databases">
        <authorList>
            <person name="Fouks B."/>
        </authorList>
    </citation>
    <scope>NUCLEOTIDE SEQUENCE</scope>
    <source>
        <strain evidence="2">Stay&amp;Tobe</strain>
        <tissue evidence="2">Testes</tissue>
    </source>
</reference>
<reference evidence="2" key="1">
    <citation type="journal article" date="2023" name="IScience">
        <title>Live-bearing cockroach genome reveals convergent evolutionary mechanisms linked to viviparity in insects and beyond.</title>
        <authorList>
            <person name="Fouks B."/>
            <person name="Harrison M.C."/>
            <person name="Mikhailova A.A."/>
            <person name="Marchal E."/>
            <person name="English S."/>
            <person name="Carruthers M."/>
            <person name="Jennings E.C."/>
            <person name="Chiamaka E.L."/>
            <person name="Frigard R.A."/>
            <person name="Pippel M."/>
            <person name="Attardo G.M."/>
            <person name="Benoit J.B."/>
            <person name="Bornberg-Bauer E."/>
            <person name="Tobe S.S."/>
        </authorList>
    </citation>
    <scope>NUCLEOTIDE SEQUENCE</scope>
    <source>
        <strain evidence="2">Stay&amp;Tobe</strain>
    </source>
</reference>
<keyword evidence="1" id="KW-0472">Membrane</keyword>
<feature type="non-terminal residue" evidence="2">
    <location>
        <position position="1"/>
    </location>
</feature>
<protein>
    <submittedName>
        <fullName evidence="2">Uncharacterized protein</fullName>
    </submittedName>
</protein>
<gene>
    <name evidence="2" type="ORF">L9F63_023730</name>
</gene>
<accession>A0AAD7ZII6</accession>
<feature type="transmembrane region" description="Helical" evidence="1">
    <location>
        <begin position="22"/>
        <end position="42"/>
    </location>
</feature>
<organism evidence="2 3">
    <name type="scientific">Diploptera punctata</name>
    <name type="common">Pacific beetle cockroach</name>
    <dbReference type="NCBI Taxonomy" id="6984"/>
    <lineage>
        <taxon>Eukaryota</taxon>
        <taxon>Metazoa</taxon>
        <taxon>Ecdysozoa</taxon>
        <taxon>Arthropoda</taxon>
        <taxon>Hexapoda</taxon>
        <taxon>Insecta</taxon>
        <taxon>Pterygota</taxon>
        <taxon>Neoptera</taxon>
        <taxon>Polyneoptera</taxon>
        <taxon>Dictyoptera</taxon>
        <taxon>Blattodea</taxon>
        <taxon>Blaberoidea</taxon>
        <taxon>Blaberidae</taxon>
        <taxon>Diplopterinae</taxon>
        <taxon>Diploptera</taxon>
    </lineage>
</organism>
<dbReference type="EMBL" id="JASPKZ010008028">
    <property type="protein sequence ID" value="KAJ9581091.1"/>
    <property type="molecule type" value="Genomic_DNA"/>
</dbReference>
<keyword evidence="1" id="KW-1133">Transmembrane helix</keyword>
<evidence type="ECO:0000313" key="2">
    <source>
        <dbReference type="EMBL" id="KAJ9581091.1"/>
    </source>
</evidence>
<dbReference type="AlphaFoldDB" id="A0AAD7ZII6"/>
<feature type="transmembrane region" description="Helical" evidence="1">
    <location>
        <begin position="48"/>
        <end position="67"/>
    </location>
</feature>